<evidence type="ECO:0000256" key="2">
    <source>
        <dbReference type="ARBA" id="ARBA00017574"/>
    </source>
</evidence>
<protein>
    <recommendedName>
        <fullName evidence="2 11">Chaperone protein ClpB</fullName>
    </recommendedName>
</protein>
<comment type="subunit">
    <text evidence="11">Homohexamer; The oligomerization is ATP-dependent.</text>
</comment>
<name>A0A512BFU4_9BACT</name>
<comment type="subcellular location">
    <subcellularLocation>
        <location evidence="11">Cytoplasm</location>
    </subcellularLocation>
</comment>
<dbReference type="Pfam" id="PF10431">
    <property type="entry name" value="ClpB_D2-small"/>
    <property type="match status" value="1"/>
</dbReference>
<dbReference type="AlphaFoldDB" id="A0A512BFU4"/>
<evidence type="ECO:0000256" key="10">
    <source>
        <dbReference type="RuleBase" id="RU004432"/>
    </source>
</evidence>
<dbReference type="FunFam" id="3.40.50.300:FF:000010">
    <property type="entry name" value="Chaperone clpB 1, putative"/>
    <property type="match status" value="1"/>
</dbReference>
<comment type="caution">
    <text evidence="13">The sequence shown here is derived from an EMBL/GenBank/DDBJ whole genome shotgun (WGS) entry which is preliminary data.</text>
</comment>
<dbReference type="PANTHER" id="PTHR11638">
    <property type="entry name" value="ATP-DEPENDENT CLP PROTEASE"/>
    <property type="match status" value="1"/>
</dbReference>
<dbReference type="SUPFAM" id="SSF81923">
    <property type="entry name" value="Double Clp-N motif"/>
    <property type="match status" value="1"/>
</dbReference>
<dbReference type="InterPro" id="IPR001270">
    <property type="entry name" value="ClpA/B"/>
</dbReference>
<keyword evidence="5 10" id="KW-0067">ATP-binding</keyword>
<gene>
    <name evidence="11 13" type="primary">clpB</name>
    <name evidence="13" type="ORF">SAE01_33280</name>
</gene>
<dbReference type="InterPro" id="IPR003959">
    <property type="entry name" value="ATPase_AAA_core"/>
</dbReference>
<evidence type="ECO:0000256" key="5">
    <source>
        <dbReference type="ARBA" id="ARBA00022840"/>
    </source>
</evidence>
<dbReference type="GO" id="GO:0005524">
    <property type="term" value="F:ATP binding"/>
    <property type="evidence" value="ECO:0007669"/>
    <property type="project" value="UniProtKB-UniRule"/>
</dbReference>
<dbReference type="PRINTS" id="PR00300">
    <property type="entry name" value="CLPPROTEASEA"/>
</dbReference>
<feature type="coiled-coil region" evidence="11">
    <location>
        <begin position="398"/>
        <end position="537"/>
    </location>
</feature>
<dbReference type="SMART" id="SM00382">
    <property type="entry name" value="AAA"/>
    <property type="match status" value="2"/>
</dbReference>
<dbReference type="SMART" id="SM01086">
    <property type="entry name" value="ClpB_D2-small"/>
    <property type="match status" value="1"/>
</dbReference>
<evidence type="ECO:0000259" key="12">
    <source>
        <dbReference type="PROSITE" id="PS51903"/>
    </source>
</evidence>
<proteinExistence type="inferred from homology"/>
<dbReference type="PANTHER" id="PTHR11638:SF18">
    <property type="entry name" value="HEAT SHOCK PROTEIN 104"/>
    <property type="match status" value="1"/>
</dbReference>
<dbReference type="Pfam" id="PF17871">
    <property type="entry name" value="AAA_lid_9"/>
    <property type="match status" value="1"/>
</dbReference>
<keyword evidence="7 10" id="KW-0143">Chaperone</keyword>
<keyword evidence="14" id="KW-1185">Reference proteome</keyword>
<evidence type="ECO:0000256" key="9">
    <source>
        <dbReference type="PROSITE-ProRule" id="PRU01251"/>
    </source>
</evidence>
<dbReference type="PROSITE" id="PS00871">
    <property type="entry name" value="CLPAB_2"/>
    <property type="match status" value="1"/>
</dbReference>
<dbReference type="Proteomes" id="UP000321513">
    <property type="component" value="Unassembled WGS sequence"/>
</dbReference>
<dbReference type="InterPro" id="IPR017730">
    <property type="entry name" value="Chaperonin_ClpB"/>
</dbReference>
<dbReference type="GO" id="GO:0005737">
    <property type="term" value="C:cytoplasm"/>
    <property type="evidence" value="ECO:0007669"/>
    <property type="project" value="UniProtKB-SubCell"/>
</dbReference>
<dbReference type="RefSeq" id="WP_147204948.1">
    <property type="nucleotide sequence ID" value="NZ_BJYT01000013.1"/>
</dbReference>
<evidence type="ECO:0000256" key="11">
    <source>
        <dbReference type="RuleBase" id="RU362034"/>
    </source>
</evidence>
<comment type="function">
    <text evidence="11">Part of a stress-induced multi-chaperone system, it is involved in the recovery of the cell from heat-induced damage, in cooperation with DnaK, DnaJ and GrpE.</text>
</comment>
<evidence type="ECO:0000256" key="3">
    <source>
        <dbReference type="ARBA" id="ARBA00022737"/>
    </source>
</evidence>
<keyword evidence="11" id="KW-0963">Cytoplasm</keyword>
<comment type="subunit">
    <text evidence="8">Homohexamer. The oligomerization is ATP-dependent.</text>
</comment>
<dbReference type="CDD" id="cd19499">
    <property type="entry name" value="RecA-like_ClpB_Hsp104-like"/>
    <property type="match status" value="1"/>
</dbReference>
<dbReference type="FunFam" id="3.40.50.300:FF:000025">
    <property type="entry name" value="ATP-dependent Clp protease subunit"/>
    <property type="match status" value="1"/>
</dbReference>
<dbReference type="PROSITE" id="PS51903">
    <property type="entry name" value="CLP_R"/>
    <property type="match status" value="1"/>
</dbReference>
<keyword evidence="4 10" id="KW-0547">Nucleotide-binding</keyword>
<evidence type="ECO:0000256" key="4">
    <source>
        <dbReference type="ARBA" id="ARBA00022741"/>
    </source>
</evidence>
<reference evidence="13 14" key="1">
    <citation type="submission" date="2019-07" db="EMBL/GenBank/DDBJ databases">
        <title>Whole genome shotgun sequence of Segetibacter aerophilus NBRC 106135.</title>
        <authorList>
            <person name="Hosoyama A."/>
            <person name="Uohara A."/>
            <person name="Ohji S."/>
            <person name="Ichikawa N."/>
        </authorList>
    </citation>
    <scope>NUCLEOTIDE SEQUENCE [LARGE SCALE GENOMIC DNA]</scope>
    <source>
        <strain evidence="13 14">NBRC 106135</strain>
    </source>
</reference>
<feature type="domain" description="Clp R" evidence="12">
    <location>
        <begin position="3"/>
        <end position="146"/>
    </location>
</feature>
<dbReference type="InterPro" id="IPR027417">
    <property type="entry name" value="P-loop_NTPase"/>
</dbReference>
<dbReference type="InterPro" id="IPR036628">
    <property type="entry name" value="Clp_N_dom_sf"/>
</dbReference>
<comment type="similarity">
    <text evidence="1 10">Belongs to the ClpA/ClpB family.</text>
</comment>
<keyword evidence="6 11" id="KW-0175">Coiled coil</keyword>
<dbReference type="GO" id="GO:0042026">
    <property type="term" value="P:protein refolding"/>
    <property type="evidence" value="ECO:0007669"/>
    <property type="project" value="UniProtKB-UniRule"/>
</dbReference>
<dbReference type="Gene3D" id="1.10.8.60">
    <property type="match status" value="1"/>
</dbReference>
<dbReference type="Gene3D" id="3.40.50.300">
    <property type="entry name" value="P-loop containing nucleotide triphosphate hydrolases"/>
    <property type="match status" value="3"/>
</dbReference>
<dbReference type="InterPro" id="IPR050130">
    <property type="entry name" value="ClpA_ClpB"/>
</dbReference>
<evidence type="ECO:0000256" key="7">
    <source>
        <dbReference type="ARBA" id="ARBA00023186"/>
    </source>
</evidence>
<dbReference type="Gene3D" id="1.10.1780.10">
    <property type="entry name" value="Clp, N-terminal domain"/>
    <property type="match status" value="1"/>
</dbReference>
<dbReference type="EMBL" id="BJYT01000013">
    <property type="protein sequence ID" value="GEO10832.1"/>
    <property type="molecule type" value="Genomic_DNA"/>
</dbReference>
<dbReference type="SUPFAM" id="SSF52540">
    <property type="entry name" value="P-loop containing nucleoside triphosphate hydrolases"/>
    <property type="match status" value="2"/>
</dbReference>
<dbReference type="Pfam" id="PF02861">
    <property type="entry name" value="Clp_N"/>
    <property type="match status" value="1"/>
</dbReference>
<dbReference type="OrthoDB" id="9803641at2"/>
<keyword evidence="11" id="KW-0346">Stress response</keyword>
<dbReference type="InterPro" id="IPR003593">
    <property type="entry name" value="AAA+_ATPase"/>
</dbReference>
<evidence type="ECO:0000256" key="1">
    <source>
        <dbReference type="ARBA" id="ARBA00008675"/>
    </source>
</evidence>
<dbReference type="GO" id="GO:0016887">
    <property type="term" value="F:ATP hydrolysis activity"/>
    <property type="evidence" value="ECO:0007669"/>
    <property type="project" value="InterPro"/>
</dbReference>
<sequence length="871" mass="97974">MNLNNYTIKAQEIIQQAQQLAFNNGNSNIETNHVLKALLNDEDSPVEFLLKKNNVNVAFLKSKVEESLGKLPKVSGGEPAQSISRELNNALLRANGLLKTFKDEFVSIEHLLLALIQGTDDVARMLKDAGASEKGVKAAILDLRKGSTVNSQTASQQFNALQKYARNLNDMASDGKLDPVIGRDEEIRRTLHILSRRSKNNPILVGEPGVGKTAIAEGLAHRIVNGDVPENLKSKIIFALDMGQLIAGAKYKGEFEERLKSVVKEVAESDGEIILFIDEIHTLVGAGAGEGAMDAANILKPALARGELRAIGATTLSEYQKYFEKDKALERRFQKVMIDEPSIEDAISILRGLKDRYETHHHVRIKDEAIIAAVELSSRYITDRFLPDKAIDLIDESAAKLRLEMNSMPEELDELERKIRQLEIEREAIKRENDDEKLKQLALDISTLSLERDTLKAKWQQEKEVVEKIQTAKSEIENLKHLAEQAERNGEYGRVAEIRYGKVQEQERIIAEYSEKLEEISENKRLLKEEVDAEDIAENVAKATGIPVAKMIQSEREKLLRLEDELHKRVVGQDEAIGAVADAIRRSRAGLQDPKKPIGSFIFLGTTGVGKTELAKALADYLFDDESMMTRIDMSEYQEKHTVSRLVGAPPGYVGYDEGGQLTEAVRRKPYSVVLLDEIEKAHPDVFNVLLQVLDDGRLTDNKGRTVNFKNTIVIMTSNMGSQIIQEAFENVDEYNMDEVVERTKEDVMNVLKQTIRPEFLNRIDEVIMFQPLMRKEIKGIIRIQLENLKKLVEQNAGLHLEFSDYALDYLAQNGYNPQFGARPLKRLIQKEVVNPLSKRILAGDIDRTKPVLVDVFDGLVVFRNTEVELA</sequence>
<dbReference type="GO" id="GO:0034605">
    <property type="term" value="P:cellular response to heat"/>
    <property type="evidence" value="ECO:0007669"/>
    <property type="project" value="TreeGrafter"/>
</dbReference>
<keyword evidence="3 9" id="KW-0677">Repeat</keyword>
<dbReference type="FunFam" id="3.40.50.300:FF:000120">
    <property type="entry name" value="ATP-dependent chaperone ClpB"/>
    <property type="match status" value="1"/>
</dbReference>
<dbReference type="Pfam" id="PF00004">
    <property type="entry name" value="AAA"/>
    <property type="match status" value="1"/>
</dbReference>
<evidence type="ECO:0000256" key="8">
    <source>
        <dbReference type="ARBA" id="ARBA00026057"/>
    </source>
</evidence>
<dbReference type="Pfam" id="PF07724">
    <property type="entry name" value="AAA_2"/>
    <property type="match status" value="1"/>
</dbReference>
<evidence type="ECO:0000313" key="13">
    <source>
        <dbReference type="EMBL" id="GEO10832.1"/>
    </source>
</evidence>
<organism evidence="13 14">
    <name type="scientific">Segetibacter aerophilus</name>
    <dbReference type="NCBI Taxonomy" id="670293"/>
    <lineage>
        <taxon>Bacteria</taxon>
        <taxon>Pseudomonadati</taxon>
        <taxon>Bacteroidota</taxon>
        <taxon>Chitinophagia</taxon>
        <taxon>Chitinophagales</taxon>
        <taxon>Chitinophagaceae</taxon>
        <taxon>Segetibacter</taxon>
    </lineage>
</organism>
<evidence type="ECO:0000256" key="6">
    <source>
        <dbReference type="ARBA" id="ARBA00023054"/>
    </source>
</evidence>
<evidence type="ECO:0000313" key="14">
    <source>
        <dbReference type="Proteomes" id="UP000321513"/>
    </source>
</evidence>
<dbReference type="NCBIfam" id="TIGR03346">
    <property type="entry name" value="chaperone_ClpB"/>
    <property type="match status" value="1"/>
</dbReference>
<dbReference type="PROSITE" id="PS00870">
    <property type="entry name" value="CLPAB_1"/>
    <property type="match status" value="1"/>
</dbReference>
<dbReference type="InterPro" id="IPR019489">
    <property type="entry name" value="Clp_ATPase_C"/>
</dbReference>
<accession>A0A512BFU4</accession>
<dbReference type="InterPro" id="IPR018368">
    <property type="entry name" value="ClpA/B_CS1"/>
</dbReference>
<dbReference type="InterPro" id="IPR041546">
    <property type="entry name" value="ClpA/ClpB_AAA_lid"/>
</dbReference>
<dbReference type="InterPro" id="IPR004176">
    <property type="entry name" value="Clp_R_N"/>
</dbReference>
<dbReference type="CDD" id="cd00009">
    <property type="entry name" value="AAA"/>
    <property type="match status" value="1"/>
</dbReference>
<dbReference type="InterPro" id="IPR028299">
    <property type="entry name" value="ClpA/B_CS2"/>
</dbReference>